<reference evidence="1 2" key="1">
    <citation type="submission" date="2015-06" db="EMBL/GenBank/DDBJ databases">
        <title>Comparative genome analysis of nirS-carrying Bradyrhizobium sp. strains.</title>
        <authorList>
            <person name="Ishii S."/>
            <person name="Jang J."/>
            <person name="Nishizawa T."/>
            <person name="Senoo K."/>
        </authorList>
    </citation>
    <scope>NUCLEOTIDE SEQUENCE [LARGE SCALE GENOMIC DNA]</scope>
    <source>
        <strain evidence="1 2">TSA1</strain>
    </source>
</reference>
<protein>
    <submittedName>
        <fullName evidence="1">Uncharacterized protein</fullName>
    </submittedName>
</protein>
<gene>
    <name evidence="1" type="ORF">TSA1_27065</name>
</gene>
<proteinExistence type="predicted"/>
<keyword evidence="2" id="KW-1185">Reference proteome</keyword>
<evidence type="ECO:0000313" key="2">
    <source>
        <dbReference type="Proteomes" id="UP000228930"/>
    </source>
</evidence>
<evidence type="ECO:0000313" key="1">
    <source>
        <dbReference type="EMBL" id="PIT04026.1"/>
    </source>
</evidence>
<dbReference type="AlphaFoldDB" id="A0A2M6UHC3"/>
<dbReference type="EMBL" id="LFJC01000003">
    <property type="protein sequence ID" value="PIT04026.1"/>
    <property type="molecule type" value="Genomic_DNA"/>
</dbReference>
<accession>A0A2M6UHC3</accession>
<dbReference type="RefSeq" id="WP_100179154.1">
    <property type="nucleotide sequence ID" value="NZ_LFJC01000003.1"/>
</dbReference>
<name>A0A2M6UHC3_9BRAD</name>
<dbReference type="Proteomes" id="UP000228930">
    <property type="component" value="Unassembled WGS sequence"/>
</dbReference>
<organism evidence="1 2">
    <name type="scientific">Bradyrhizobium nitroreducens</name>
    <dbReference type="NCBI Taxonomy" id="709803"/>
    <lineage>
        <taxon>Bacteria</taxon>
        <taxon>Pseudomonadati</taxon>
        <taxon>Pseudomonadota</taxon>
        <taxon>Alphaproteobacteria</taxon>
        <taxon>Hyphomicrobiales</taxon>
        <taxon>Nitrobacteraceae</taxon>
        <taxon>Bradyrhizobium</taxon>
    </lineage>
</organism>
<comment type="caution">
    <text evidence="1">The sequence shown here is derived from an EMBL/GenBank/DDBJ whole genome shotgun (WGS) entry which is preliminary data.</text>
</comment>
<sequence length="89" mass="9596">MTIRSRRESVTFKHPFHIRGIARELPAGAYEVVTDEEMIEGLSFAAWRRVATMITVPAEGGPGGTAEMHAIGSIDLADAQRIDASAAND</sequence>